<evidence type="ECO:0000313" key="2">
    <source>
        <dbReference type="EMBL" id="KAI5061862.1"/>
    </source>
</evidence>
<proteinExistence type="predicted"/>
<protein>
    <submittedName>
        <fullName evidence="2">Uncharacterized protein</fullName>
    </submittedName>
</protein>
<gene>
    <name evidence="2" type="ORF">GOP47_0022401</name>
</gene>
<name>A0A9D4U5P7_ADICA</name>
<organism evidence="2 3">
    <name type="scientific">Adiantum capillus-veneris</name>
    <name type="common">Maidenhair fern</name>
    <dbReference type="NCBI Taxonomy" id="13818"/>
    <lineage>
        <taxon>Eukaryota</taxon>
        <taxon>Viridiplantae</taxon>
        <taxon>Streptophyta</taxon>
        <taxon>Embryophyta</taxon>
        <taxon>Tracheophyta</taxon>
        <taxon>Polypodiopsida</taxon>
        <taxon>Polypodiidae</taxon>
        <taxon>Polypodiales</taxon>
        <taxon>Pteridineae</taxon>
        <taxon>Pteridaceae</taxon>
        <taxon>Vittarioideae</taxon>
        <taxon>Adiantum</taxon>
    </lineage>
</organism>
<dbReference type="OrthoDB" id="1927406at2759"/>
<sequence length="116" mass="12349">MASAGAPIGTPALGIPRPSSLSSSRGTMSTKKSKISVRVIAAAMSFFCKVRRLFSSVCIQDRKVSSKMNISHALANKTGASAAIMRTSSSAFMIFLILAKGSWWILKSVTCWTSCI</sequence>
<dbReference type="EMBL" id="JABFUD020000022">
    <property type="protein sequence ID" value="KAI5061862.1"/>
    <property type="molecule type" value="Genomic_DNA"/>
</dbReference>
<comment type="caution">
    <text evidence="2">The sequence shown here is derived from an EMBL/GenBank/DDBJ whole genome shotgun (WGS) entry which is preliminary data.</text>
</comment>
<evidence type="ECO:0000313" key="3">
    <source>
        <dbReference type="Proteomes" id="UP000886520"/>
    </source>
</evidence>
<feature type="compositionally biased region" description="Low complexity" evidence="1">
    <location>
        <begin position="13"/>
        <end position="30"/>
    </location>
</feature>
<feature type="region of interest" description="Disordered" evidence="1">
    <location>
        <begin position="1"/>
        <end position="33"/>
    </location>
</feature>
<dbReference type="AlphaFoldDB" id="A0A9D4U5P7"/>
<reference evidence="2" key="1">
    <citation type="submission" date="2021-01" db="EMBL/GenBank/DDBJ databases">
        <title>Adiantum capillus-veneris genome.</title>
        <authorList>
            <person name="Fang Y."/>
            <person name="Liao Q."/>
        </authorList>
    </citation>
    <scope>NUCLEOTIDE SEQUENCE</scope>
    <source>
        <strain evidence="2">H3</strain>
        <tissue evidence="2">Leaf</tissue>
    </source>
</reference>
<keyword evidence="3" id="KW-1185">Reference proteome</keyword>
<evidence type="ECO:0000256" key="1">
    <source>
        <dbReference type="SAM" id="MobiDB-lite"/>
    </source>
</evidence>
<accession>A0A9D4U5P7</accession>
<dbReference type="Proteomes" id="UP000886520">
    <property type="component" value="Chromosome 22"/>
</dbReference>